<dbReference type="InterPro" id="IPR051448">
    <property type="entry name" value="CdaR-like_regulators"/>
</dbReference>
<evidence type="ECO:0000313" key="4">
    <source>
        <dbReference type="Proteomes" id="UP000195573"/>
    </source>
</evidence>
<dbReference type="Proteomes" id="UP000323393">
    <property type="component" value="Unassembled WGS sequence"/>
</dbReference>
<reference evidence="2 4" key="1">
    <citation type="submission" date="2017-04" db="EMBL/GenBank/DDBJ databases">
        <title>Complete Genome Sequence of the Bacillus horikoshii 20a strain from Cuatro Cienegas, Coahuila, Mexico.</title>
        <authorList>
            <person name="Zarza E."/>
            <person name="Alcaraz L.D."/>
            <person name="Aguilar-Salinas B."/>
            <person name="Islas A."/>
            <person name="Olmedo-Alvarez G."/>
        </authorList>
    </citation>
    <scope>NUCLEOTIDE SEQUENCE [LARGE SCALE GENOMIC DNA]</scope>
    <source>
        <strain evidence="2 4">20a</strain>
    </source>
</reference>
<evidence type="ECO:0000313" key="5">
    <source>
        <dbReference type="Proteomes" id="UP000323393"/>
    </source>
</evidence>
<name>A0A1Y0CK33_9BACI</name>
<dbReference type="Gene3D" id="1.10.10.2840">
    <property type="entry name" value="PucR C-terminal helix-turn-helix domain"/>
    <property type="match status" value="1"/>
</dbReference>
<dbReference type="GeneID" id="96738024"/>
<dbReference type="Proteomes" id="UP000195573">
    <property type="component" value="Chromosome"/>
</dbReference>
<proteinExistence type="predicted"/>
<gene>
    <name evidence="2" type="ORF">B4U37_06245</name>
    <name evidence="3" type="ORF">FZC74_01235</name>
</gene>
<dbReference type="EMBL" id="VTEU01000001">
    <property type="protein sequence ID" value="TYS60933.1"/>
    <property type="molecule type" value="Genomic_DNA"/>
</dbReference>
<evidence type="ECO:0000259" key="1">
    <source>
        <dbReference type="Pfam" id="PF13556"/>
    </source>
</evidence>
<dbReference type="AlphaFoldDB" id="A0A1Y0CK33"/>
<dbReference type="KEGG" id="bhk:B4U37_06245"/>
<evidence type="ECO:0000313" key="3">
    <source>
        <dbReference type="EMBL" id="TYS60933.1"/>
    </source>
</evidence>
<dbReference type="InterPro" id="IPR025736">
    <property type="entry name" value="PucR_C-HTH_dom"/>
</dbReference>
<accession>A0A1Y0CK33</accession>
<dbReference type="EMBL" id="CP020880">
    <property type="protein sequence ID" value="ART75650.1"/>
    <property type="molecule type" value="Genomic_DNA"/>
</dbReference>
<protein>
    <recommendedName>
        <fullName evidence="1">PucR C-terminal helix-turn-helix domain-containing protein</fullName>
    </recommendedName>
</protein>
<sequence length="298" mass="35392">MYNQLKKIFKDALIQTSAPHSFSRYLWFTSSDNDYYGIEKEALTTKDILLLETFLQKVEEHQLSMSEKEQWWHELLFGQASQKNPYTQPRPFRFIHFEFSEPLLNKEEWKEALIAFFDNNLEIVWKNFTSGVIVDFLPEVKTEETVPLHDIIDITASDFYTNVKLYIGTYTHLEENLTDLFHWEQTCFERSLQARKQTNIHTFQHALPYMLIENIDAEHISYIKKMFGTMPEDEKELLQSVKVYIENNMNVSLTAKKLFMHRNSLQYRIDKFIERTGLDIKNFQGAMAAYLAIIIIEK</sequence>
<reference evidence="3 5" key="2">
    <citation type="submission" date="2019-08" db="EMBL/GenBank/DDBJ databases">
        <title>Bacillus genomes from the desert of Cuatro Cienegas, Coahuila.</title>
        <authorList>
            <person name="Olmedo-Alvarez G."/>
        </authorList>
    </citation>
    <scope>NUCLEOTIDE SEQUENCE [LARGE SCALE GENOMIC DNA]</scope>
    <source>
        <strain evidence="3 5">CH88_3T</strain>
    </source>
</reference>
<feature type="domain" description="PucR C-terminal helix-turn-helix" evidence="1">
    <location>
        <begin position="237"/>
        <end position="294"/>
    </location>
</feature>
<organism evidence="3 5">
    <name type="scientific">Sutcliffiella horikoshii</name>
    <dbReference type="NCBI Taxonomy" id="79883"/>
    <lineage>
        <taxon>Bacteria</taxon>
        <taxon>Bacillati</taxon>
        <taxon>Bacillota</taxon>
        <taxon>Bacilli</taxon>
        <taxon>Bacillales</taxon>
        <taxon>Bacillaceae</taxon>
        <taxon>Sutcliffiella</taxon>
    </lineage>
</organism>
<dbReference type="PANTHER" id="PTHR33744:SF15">
    <property type="entry name" value="CARBOHYDRATE DIACID REGULATOR"/>
    <property type="match status" value="1"/>
</dbReference>
<dbReference type="RefSeq" id="WP_088017531.1">
    <property type="nucleotide sequence ID" value="NZ_CP020880.1"/>
</dbReference>
<dbReference type="InterPro" id="IPR042070">
    <property type="entry name" value="PucR_C-HTH_sf"/>
</dbReference>
<evidence type="ECO:0000313" key="2">
    <source>
        <dbReference type="EMBL" id="ART75650.1"/>
    </source>
</evidence>
<dbReference type="PANTHER" id="PTHR33744">
    <property type="entry name" value="CARBOHYDRATE DIACID REGULATOR"/>
    <property type="match status" value="1"/>
</dbReference>
<dbReference type="Pfam" id="PF13556">
    <property type="entry name" value="HTH_30"/>
    <property type="match status" value="1"/>
</dbReference>
<keyword evidence="4" id="KW-1185">Reference proteome</keyword>